<feature type="compositionally biased region" description="Polar residues" evidence="1">
    <location>
        <begin position="1"/>
        <end position="16"/>
    </location>
</feature>
<evidence type="ECO:0000313" key="3">
    <source>
        <dbReference type="Proteomes" id="UP000293289"/>
    </source>
</evidence>
<name>A0A4Q7M8T9_9MICO</name>
<reference evidence="2 3" key="1">
    <citation type="submission" date="2019-02" db="EMBL/GenBank/DDBJ databases">
        <title>Genomic Encyclopedia of Type Strains, Phase IV (KMG-IV): sequencing the most valuable type-strain genomes for metagenomic binning, comparative biology and taxonomic classification.</title>
        <authorList>
            <person name="Goeker M."/>
        </authorList>
    </citation>
    <scope>NUCLEOTIDE SEQUENCE [LARGE SCALE GENOMIC DNA]</scope>
    <source>
        <strain evidence="2 3">DSM 43045</strain>
    </source>
</reference>
<dbReference type="Proteomes" id="UP000293289">
    <property type="component" value="Unassembled WGS sequence"/>
</dbReference>
<accession>A0A4Q7M8T9</accession>
<evidence type="ECO:0000256" key="1">
    <source>
        <dbReference type="SAM" id="MobiDB-lite"/>
    </source>
</evidence>
<sequence length="82" mass="9236">MNTTSLTAGSAPQGQATELRAQARQLHERLARRVGLALLAWSRRQDERRSHDAVHLRRRTAELATRAHDEQYRLVTLGAPLA</sequence>
<proteinExistence type="predicted"/>
<dbReference type="RefSeq" id="WP_130354324.1">
    <property type="nucleotide sequence ID" value="NZ_SGWY01000004.1"/>
</dbReference>
<keyword evidence="3" id="KW-1185">Reference proteome</keyword>
<comment type="caution">
    <text evidence="2">The sequence shown here is derived from an EMBL/GenBank/DDBJ whole genome shotgun (WGS) entry which is preliminary data.</text>
</comment>
<protein>
    <submittedName>
        <fullName evidence="2">Uncharacterized protein</fullName>
    </submittedName>
</protein>
<gene>
    <name evidence="2" type="ORF">EV187_3491</name>
</gene>
<dbReference type="AlphaFoldDB" id="A0A4Q7M8T9"/>
<feature type="region of interest" description="Disordered" evidence="1">
    <location>
        <begin position="1"/>
        <end position="20"/>
    </location>
</feature>
<evidence type="ECO:0000313" key="2">
    <source>
        <dbReference type="EMBL" id="RZS63583.1"/>
    </source>
</evidence>
<organism evidence="2 3">
    <name type="scientific">Agromyces ramosus</name>
    <dbReference type="NCBI Taxonomy" id="33879"/>
    <lineage>
        <taxon>Bacteria</taxon>
        <taxon>Bacillati</taxon>
        <taxon>Actinomycetota</taxon>
        <taxon>Actinomycetes</taxon>
        <taxon>Micrococcales</taxon>
        <taxon>Microbacteriaceae</taxon>
        <taxon>Agromyces</taxon>
    </lineage>
</organism>
<dbReference type="EMBL" id="SGWY01000004">
    <property type="protein sequence ID" value="RZS63583.1"/>
    <property type="molecule type" value="Genomic_DNA"/>
</dbReference>